<feature type="binding site" evidence="3">
    <location>
        <begin position="275"/>
        <end position="282"/>
    </location>
    <ligand>
        <name>FAD</name>
        <dbReference type="ChEBI" id="CHEBI:57692"/>
    </ligand>
</feature>
<feature type="binding site" evidence="3">
    <location>
        <position position="296"/>
    </location>
    <ligand>
        <name>FAD</name>
        <dbReference type="ChEBI" id="CHEBI:57692"/>
    </ligand>
</feature>
<evidence type="ECO:0000256" key="1">
    <source>
        <dbReference type="ARBA" id="ARBA00005817"/>
    </source>
</evidence>
<keyword evidence="2" id="KW-0813">Transport</keyword>
<evidence type="ECO:0000256" key="3">
    <source>
        <dbReference type="PIRSR" id="PIRSR000089-1"/>
    </source>
</evidence>
<feature type="binding site" evidence="3">
    <location>
        <position position="219"/>
    </location>
    <ligand>
        <name>FAD</name>
        <dbReference type="ChEBI" id="CHEBI:57692"/>
    </ligand>
</feature>
<dbReference type="Pfam" id="PF01012">
    <property type="entry name" value="ETF"/>
    <property type="match status" value="1"/>
</dbReference>
<gene>
    <name evidence="5" type="ORF">BC961_1338</name>
</gene>
<reference evidence="5 6" key="1">
    <citation type="submission" date="2018-10" db="EMBL/GenBank/DDBJ databases">
        <title>Genomic Encyclopedia of Archaeal and Bacterial Type Strains, Phase II (KMG-II): from individual species to whole genera.</title>
        <authorList>
            <person name="Goeker M."/>
        </authorList>
    </citation>
    <scope>NUCLEOTIDE SEQUENCE [LARGE SCALE GENOMIC DNA]</scope>
    <source>
        <strain evidence="5 6">DSM 19727</strain>
    </source>
</reference>
<keyword evidence="3" id="KW-0274">FAD</keyword>
<dbReference type="EMBL" id="REFH01000008">
    <property type="protein sequence ID" value="RMA77337.1"/>
    <property type="molecule type" value="Genomic_DNA"/>
</dbReference>
<dbReference type="Proteomes" id="UP000280368">
    <property type="component" value="Unassembled WGS sequence"/>
</dbReference>
<evidence type="ECO:0000313" key="6">
    <source>
        <dbReference type="Proteomes" id="UP000280368"/>
    </source>
</evidence>
<comment type="similarity">
    <text evidence="1">Belongs to the ETF alpha-subunit/FixB family.</text>
</comment>
<name>A0A3L9ZY82_9FLAO</name>
<evidence type="ECO:0000259" key="4">
    <source>
        <dbReference type="SMART" id="SM00893"/>
    </source>
</evidence>
<dbReference type="PIRSF" id="PIRSF000089">
    <property type="entry name" value="Electra_flavoP_a"/>
    <property type="match status" value="1"/>
</dbReference>
<dbReference type="InterPro" id="IPR001308">
    <property type="entry name" value="ETF_a/FixB"/>
</dbReference>
<accession>A0A3L9ZY82</accession>
<keyword evidence="3" id="KW-0285">Flavoprotein</keyword>
<dbReference type="AlphaFoldDB" id="A0A3L9ZY82"/>
<dbReference type="InterPro" id="IPR014730">
    <property type="entry name" value="ETF_a/b_N"/>
</dbReference>
<dbReference type="InterPro" id="IPR014729">
    <property type="entry name" value="Rossmann-like_a/b/a_fold"/>
</dbReference>
<dbReference type="SUPFAM" id="SSF52467">
    <property type="entry name" value="DHS-like NAD/FAD-binding domain"/>
    <property type="match status" value="1"/>
</dbReference>
<dbReference type="SUPFAM" id="SSF52402">
    <property type="entry name" value="Adenine nucleotide alpha hydrolases-like"/>
    <property type="match status" value="1"/>
</dbReference>
<dbReference type="GO" id="GO:0033539">
    <property type="term" value="P:fatty acid beta-oxidation using acyl-CoA dehydrogenase"/>
    <property type="evidence" value="ECO:0007669"/>
    <property type="project" value="TreeGrafter"/>
</dbReference>
<comment type="caution">
    <text evidence="5">The sequence shown here is derived from an EMBL/GenBank/DDBJ whole genome shotgun (WGS) entry which is preliminary data.</text>
</comment>
<dbReference type="Gene3D" id="3.40.50.620">
    <property type="entry name" value="HUPs"/>
    <property type="match status" value="1"/>
</dbReference>
<keyword evidence="2" id="KW-0249">Electron transport</keyword>
<evidence type="ECO:0000256" key="2">
    <source>
        <dbReference type="ARBA" id="ARBA00022982"/>
    </source>
</evidence>
<comment type="cofactor">
    <cofactor evidence="3">
        <name>FAD</name>
        <dbReference type="ChEBI" id="CHEBI:57692"/>
    </cofactor>
    <text evidence="3">Binds 1 FAD per dimer.</text>
</comment>
<dbReference type="GO" id="GO:0009055">
    <property type="term" value="F:electron transfer activity"/>
    <property type="evidence" value="ECO:0007669"/>
    <property type="project" value="InterPro"/>
</dbReference>
<protein>
    <submittedName>
        <fullName evidence="5">Electron transfer flavoprotein alpha subunit apoprotein</fullName>
    </submittedName>
</protein>
<dbReference type="Gene3D" id="3.40.50.1220">
    <property type="entry name" value="TPP-binding domain"/>
    <property type="match status" value="1"/>
</dbReference>
<dbReference type="InterPro" id="IPR014731">
    <property type="entry name" value="ETF_asu_C"/>
</dbReference>
<dbReference type="GO" id="GO:0050660">
    <property type="term" value="F:flavin adenine dinucleotide binding"/>
    <property type="evidence" value="ECO:0007669"/>
    <property type="project" value="InterPro"/>
</dbReference>
<dbReference type="PANTHER" id="PTHR43153">
    <property type="entry name" value="ELECTRON TRANSFER FLAVOPROTEIN ALPHA"/>
    <property type="match status" value="1"/>
</dbReference>
<dbReference type="SMART" id="SM00893">
    <property type="entry name" value="ETF"/>
    <property type="match status" value="1"/>
</dbReference>
<keyword evidence="6" id="KW-1185">Reference proteome</keyword>
<evidence type="ECO:0000313" key="5">
    <source>
        <dbReference type="EMBL" id="RMA77337.1"/>
    </source>
</evidence>
<sequence length="333" mass="35347">MGWGEDLKSKIIMSILIYAEYAEGKFKKVAFELASYAKKVAETLGTTVTAVTVNAGDVSELSKYGVDKVLKVNNDKLSGFTAKAYADVIKQAAVKENVKLVLLSSTTDSVYLSSLVSVALEAGYASNVVGLPVSTSPFQVKRNAFSNKAFNITEITTDIKVLGLAKNSYGIFETPSTLTEEDFNPTIGENDFGVKVESVEKVSGKVSIADADIVVSAGRGLKGPENWGMVEELASVLGAATACSKPVSDLGWRPHGEHVGQTGKPVATNLYIAIGISGAIQHIAGINSSKVKVVINSDPEAPFFKVADYGIVGDAFEIVPQLIEKFKAFKAHN</sequence>
<dbReference type="InterPro" id="IPR029035">
    <property type="entry name" value="DHS-like_NAD/FAD-binding_dom"/>
</dbReference>
<dbReference type="PANTHER" id="PTHR43153:SF1">
    <property type="entry name" value="ELECTRON TRANSFER FLAVOPROTEIN SUBUNIT ALPHA, MITOCHONDRIAL"/>
    <property type="match status" value="1"/>
</dbReference>
<dbReference type="Pfam" id="PF00766">
    <property type="entry name" value="ETF_alpha"/>
    <property type="match status" value="1"/>
</dbReference>
<feature type="domain" description="Electron transfer flavoprotein alpha/beta-subunit N-terminal" evidence="4">
    <location>
        <begin position="15"/>
        <end position="196"/>
    </location>
</feature>
<proteinExistence type="inferred from homology"/>
<organism evidence="5 6">
    <name type="scientific">Flavobacterium weaverense</name>
    <dbReference type="NCBI Taxonomy" id="271156"/>
    <lineage>
        <taxon>Bacteria</taxon>
        <taxon>Pseudomonadati</taxon>
        <taxon>Bacteroidota</taxon>
        <taxon>Flavobacteriia</taxon>
        <taxon>Flavobacteriales</taxon>
        <taxon>Flavobacteriaceae</taxon>
        <taxon>Flavobacterium</taxon>
    </lineage>
</organism>